<gene>
    <name evidence="1" type="ORF">BDN72DRAFT_844970</name>
</gene>
<protein>
    <submittedName>
        <fullName evidence="1">Uncharacterized protein</fullName>
    </submittedName>
</protein>
<organism evidence="1 2">
    <name type="scientific">Pluteus cervinus</name>
    <dbReference type="NCBI Taxonomy" id="181527"/>
    <lineage>
        <taxon>Eukaryota</taxon>
        <taxon>Fungi</taxon>
        <taxon>Dikarya</taxon>
        <taxon>Basidiomycota</taxon>
        <taxon>Agaricomycotina</taxon>
        <taxon>Agaricomycetes</taxon>
        <taxon>Agaricomycetidae</taxon>
        <taxon>Agaricales</taxon>
        <taxon>Pluteineae</taxon>
        <taxon>Pluteaceae</taxon>
        <taxon>Pluteus</taxon>
    </lineage>
</organism>
<proteinExistence type="predicted"/>
<accession>A0ACD3AK10</accession>
<dbReference type="EMBL" id="ML208421">
    <property type="protein sequence ID" value="TFK65922.1"/>
    <property type="molecule type" value="Genomic_DNA"/>
</dbReference>
<name>A0ACD3AK10_9AGAR</name>
<evidence type="ECO:0000313" key="2">
    <source>
        <dbReference type="Proteomes" id="UP000308600"/>
    </source>
</evidence>
<keyword evidence="2" id="KW-1185">Reference proteome</keyword>
<evidence type="ECO:0000313" key="1">
    <source>
        <dbReference type="EMBL" id="TFK65922.1"/>
    </source>
</evidence>
<reference evidence="1 2" key="1">
    <citation type="journal article" date="2019" name="Nat. Ecol. Evol.">
        <title>Megaphylogeny resolves global patterns of mushroom evolution.</title>
        <authorList>
            <person name="Varga T."/>
            <person name="Krizsan K."/>
            <person name="Foldi C."/>
            <person name="Dima B."/>
            <person name="Sanchez-Garcia M."/>
            <person name="Sanchez-Ramirez S."/>
            <person name="Szollosi G.J."/>
            <person name="Szarkandi J.G."/>
            <person name="Papp V."/>
            <person name="Albert L."/>
            <person name="Andreopoulos W."/>
            <person name="Angelini C."/>
            <person name="Antonin V."/>
            <person name="Barry K.W."/>
            <person name="Bougher N.L."/>
            <person name="Buchanan P."/>
            <person name="Buyck B."/>
            <person name="Bense V."/>
            <person name="Catcheside P."/>
            <person name="Chovatia M."/>
            <person name="Cooper J."/>
            <person name="Damon W."/>
            <person name="Desjardin D."/>
            <person name="Finy P."/>
            <person name="Geml J."/>
            <person name="Haridas S."/>
            <person name="Hughes K."/>
            <person name="Justo A."/>
            <person name="Karasinski D."/>
            <person name="Kautmanova I."/>
            <person name="Kiss B."/>
            <person name="Kocsube S."/>
            <person name="Kotiranta H."/>
            <person name="LaButti K.M."/>
            <person name="Lechner B.E."/>
            <person name="Liimatainen K."/>
            <person name="Lipzen A."/>
            <person name="Lukacs Z."/>
            <person name="Mihaltcheva S."/>
            <person name="Morgado L.N."/>
            <person name="Niskanen T."/>
            <person name="Noordeloos M.E."/>
            <person name="Ohm R.A."/>
            <person name="Ortiz-Santana B."/>
            <person name="Ovrebo C."/>
            <person name="Racz N."/>
            <person name="Riley R."/>
            <person name="Savchenko A."/>
            <person name="Shiryaev A."/>
            <person name="Soop K."/>
            <person name="Spirin V."/>
            <person name="Szebenyi C."/>
            <person name="Tomsovsky M."/>
            <person name="Tulloss R.E."/>
            <person name="Uehling J."/>
            <person name="Grigoriev I.V."/>
            <person name="Vagvolgyi C."/>
            <person name="Papp T."/>
            <person name="Martin F.M."/>
            <person name="Miettinen O."/>
            <person name="Hibbett D.S."/>
            <person name="Nagy L.G."/>
        </authorList>
    </citation>
    <scope>NUCLEOTIDE SEQUENCE [LARGE SCALE GENOMIC DNA]</scope>
    <source>
        <strain evidence="1 2">NL-1719</strain>
    </source>
</reference>
<dbReference type="Proteomes" id="UP000308600">
    <property type="component" value="Unassembled WGS sequence"/>
</dbReference>
<sequence>MAVPIITLYDVPNHSPQPWVPNSWRVRFILNHKRLMYRTQWVQFPDVETTLRGIGALPSSWRSDGRPVYALPAIVDPTLDPSSPKVLSNLNQIVEYLEATYPARPVFPEGSRALQGLFVWHIQEIFVKPLLPIMIPLSHQNLPEHSQIYFRNNPSQSPFGPVPTTTMILPEQRERAWSIAKEQFDLLATMLDKNRGDGDGVVAMGTEVSYADFALCAVLIWIERVDTRDGWTRVRSWNGGRWARLYDRCRPLMEVY</sequence>